<feature type="domain" description="C2H2-type" evidence="9">
    <location>
        <begin position="496"/>
        <end position="526"/>
    </location>
</feature>
<dbReference type="PROSITE" id="PS00028">
    <property type="entry name" value="ZINC_FINGER_C2H2_1"/>
    <property type="match status" value="4"/>
</dbReference>
<feature type="compositionally biased region" description="Low complexity" evidence="8">
    <location>
        <begin position="441"/>
        <end position="457"/>
    </location>
</feature>
<gene>
    <name evidence="10" type="ORF">CHC_T00005117001</name>
</gene>
<dbReference type="OMA" id="WRPIIAS"/>
<comment type="subcellular location">
    <subcellularLocation>
        <location evidence="1">Nucleus</location>
    </subcellularLocation>
</comment>
<dbReference type="GO" id="GO:0010468">
    <property type="term" value="P:regulation of gene expression"/>
    <property type="evidence" value="ECO:0007669"/>
    <property type="project" value="TreeGrafter"/>
</dbReference>
<feature type="compositionally biased region" description="Polar residues" evidence="8">
    <location>
        <begin position="376"/>
        <end position="385"/>
    </location>
</feature>
<dbReference type="Proteomes" id="UP000012073">
    <property type="component" value="Unassembled WGS sequence"/>
</dbReference>
<dbReference type="GO" id="GO:0008270">
    <property type="term" value="F:zinc ion binding"/>
    <property type="evidence" value="ECO:0007669"/>
    <property type="project" value="UniProtKB-KW"/>
</dbReference>
<keyword evidence="4 7" id="KW-0863">Zinc-finger</keyword>
<sequence>MTEPQPEPEPDASTPWHDGCYCFRTDQLDAARAAGQSIRCGGGLKCACLDPTLLPSTFPADFFDLESASWDAIIDPLIDIPSPNAPSDQKKRPISHPSSCKCPCAARHVAEAVIAAKRRRCCGPNCTCALGDCKCPQNSVPTALRCCGDADPDIVAQNVANTLSMNSPHLNPSQPANPHPASCCQPSPARQTDPIAATTPPQTPSFFPHPYPPTQPHQPPASLVLALLDQQQPLIRPPVPVSFQHAVPSQVQPPLTSCADTPPPAPFPSLSPHIITPPHCIPSSAHLNPILSPSSSALVPPLPETQQLNQLPPRCSSCAKRITPAAESPPRESKTTSTVLAQLYPPTTLALRKQPNGIHPPAVASYQLLVPEVTPKQSANPTIDSPSKHLLVPEEPSDTSTQQSTGHQPNDTVPQQKPRARCSEKGTGRRRSAPLPNPKGAPSASTTSAPSVSSTPSDNGEERSRQFACSQCPSTFFFKQNRDRHVNEVHLGHRPHKCNFPGCDSAFKNRSGLKQHARTVHEKARPYKCTQCDSAFGQRNHLTQHVLVVHEKVKMYKCELCSMTFSNVGNRTQHMKRRHSQTAS</sequence>
<evidence type="ECO:0000256" key="1">
    <source>
        <dbReference type="ARBA" id="ARBA00004123"/>
    </source>
</evidence>
<feature type="region of interest" description="Disordered" evidence="8">
    <location>
        <begin position="165"/>
        <end position="207"/>
    </location>
</feature>
<proteinExistence type="predicted"/>
<feature type="compositionally biased region" description="Polar residues" evidence="8">
    <location>
        <begin position="398"/>
        <end position="415"/>
    </location>
</feature>
<keyword evidence="3" id="KW-0677">Repeat</keyword>
<dbReference type="OrthoDB" id="3437960at2759"/>
<protein>
    <recommendedName>
        <fullName evidence="9">C2H2-type domain-containing protein</fullName>
    </recommendedName>
</protein>
<evidence type="ECO:0000256" key="8">
    <source>
        <dbReference type="SAM" id="MobiDB-lite"/>
    </source>
</evidence>
<dbReference type="PANTHER" id="PTHR16515">
    <property type="entry name" value="PR DOMAIN ZINC FINGER PROTEIN"/>
    <property type="match status" value="1"/>
</dbReference>
<evidence type="ECO:0000256" key="7">
    <source>
        <dbReference type="PROSITE-ProRule" id="PRU00042"/>
    </source>
</evidence>
<evidence type="ECO:0000259" key="9">
    <source>
        <dbReference type="PROSITE" id="PS50157"/>
    </source>
</evidence>
<feature type="domain" description="C2H2-type" evidence="9">
    <location>
        <begin position="556"/>
        <end position="584"/>
    </location>
</feature>
<dbReference type="PANTHER" id="PTHR16515:SF49">
    <property type="entry name" value="GASTRULA ZINC FINGER PROTEIN XLCGF49.1-LIKE-RELATED"/>
    <property type="match status" value="1"/>
</dbReference>
<dbReference type="EMBL" id="HG001818">
    <property type="protein sequence ID" value="CDF37157.1"/>
    <property type="molecule type" value="Genomic_DNA"/>
</dbReference>
<dbReference type="InterPro" id="IPR013087">
    <property type="entry name" value="Znf_C2H2_type"/>
</dbReference>
<reference evidence="11" key="1">
    <citation type="journal article" date="2013" name="Proc. Natl. Acad. Sci. U.S.A.">
        <title>Genome structure and metabolic features in the red seaweed Chondrus crispus shed light on evolution of the Archaeplastida.</title>
        <authorList>
            <person name="Collen J."/>
            <person name="Porcel B."/>
            <person name="Carre W."/>
            <person name="Ball S.G."/>
            <person name="Chaparro C."/>
            <person name="Tonon T."/>
            <person name="Barbeyron T."/>
            <person name="Michel G."/>
            <person name="Noel B."/>
            <person name="Valentin K."/>
            <person name="Elias M."/>
            <person name="Artiguenave F."/>
            <person name="Arun A."/>
            <person name="Aury J.M."/>
            <person name="Barbosa-Neto J.F."/>
            <person name="Bothwell J.H."/>
            <person name="Bouget F.Y."/>
            <person name="Brillet L."/>
            <person name="Cabello-Hurtado F."/>
            <person name="Capella-Gutierrez S."/>
            <person name="Charrier B."/>
            <person name="Cladiere L."/>
            <person name="Cock J.M."/>
            <person name="Coelho S.M."/>
            <person name="Colleoni C."/>
            <person name="Czjzek M."/>
            <person name="Da Silva C."/>
            <person name="Delage L."/>
            <person name="Denoeud F."/>
            <person name="Deschamps P."/>
            <person name="Dittami S.M."/>
            <person name="Gabaldon T."/>
            <person name="Gachon C.M."/>
            <person name="Groisillier A."/>
            <person name="Herve C."/>
            <person name="Jabbari K."/>
            <person name="Katinka M."/>
            <person name="Kloareg B."/>
            <person name="Kowalczyk N."/>
            <person name="Labadie K."/>
            <person name="Leblanc C."/>
            <person name="Lopez P.J."/>
            <person name="McLachlan D.H."/>
            <person name="Meslet-Cladiere L."/>
            <person name="Moustafa A."/>
            <person name="Nehr Z."/>
            <person name="Nyvall Collen P."/>
            <person name="Panaud O."/>
            <person name="Partensky F."/>
            <person name="Poulain J."/>
            <person name="Rensing S.A."/>
            <person name="Rousvoal S."/>
            <person name="Samson G."/>
            <person name="Symeonidi A."/>
            <person name="Weissenbach J."/>
            <person name="Zambounis A."/>
            <person name="Wincker P."/>
            <person name="Boyen C."/>
        </authorList>
    </citation>
    <scope>NUCLEOTIDE SEQUENCE [LARGE SCALE GENOMIC DNA]</scope>
    <source>
        <strain evidence="11">cv. Stackhouse</strain>
    </source>
</reference>
<dbReference type="GO" id="GO:0005634">
    <property type="term" value="C:nucleus"/>
    <property type="evidence" value="ECO:0007669"/>
    <property type="project" value="UniProtKB-SubCell"/>
</dbReference>
<dbReference type="AlphaFoldDB" id="R7QF55"/>
<feature type="compositionally biased region" description="Polar residues" evidence="8">
    <location>
        <begin position="165"/>
        <end position="176"/>
    </location>
</feature>
<evidence type="ECO:0000256" key="6">
    <source>
        <dbReference type="ARBA" id="ARBA00023242"/>
    </source>
</evidence>
<organism evidence="10 11">
    <name type="scientific">Chondrus crispus</name>
    <name type="common">Carrageen Irish moss</name>
    <name type="synonym">Polymorpha crispa</name>
    <dbReference type="NCBI Taxonomy" id="2769"/>
    <lineage>
        <taxon>Eukaryota</taxon>
        <taxon>Rhodophyta</taxon>
        <taxon>Florideophyceae</taxon>
        <taxon>Rhodymeniophycidae</taxon>
        <taxon>Gigartinales</taxon>
        <taxon>Gigartinaceae</taxon>
        <taxon>Chondrus</taxon>
    </lineage>
</organism>
<evidence type="ECO:0000256" key="3">
    <source>
        <dbReference type="ARBA" id="ARBA00022737"/>
    </source>
</evidence>
<keyword evidence="5" id="KW-0862">Zinc</keyword>
<dbReference type="Gramene" id="CDF37157">
    <property type="protein sequence ID" value="CDF37157"/>
    <property type="gene ID" value="CHC_T00005117001"/>
</dbReference>
<evidence type="ECO:0000256" key="2">
    <source>
        <dbReference type="ARBA" id="ARBA00022723"/>
    </source>
</evidence>
<evidence type="ECO:0000256" key="5">
    <source>
        <dbReference type="ARBA" id="ARBA00022833"/>
    </source>
</evidence>
<name>R7QF55_CHOCR</name>
<dbReference type="InterPro" id="IPR036236">
    <property type="entry name" value="Znf_C2H2_sf"/>
</dbReference>
<dbReference type="SUPFAM" id="SSF57667">
    <property type="entry name" value="beta-beta-alpha zinc fingers"/>
    <property type="match status" value="3"/>
</dbReference>
<dbReference type="RefSeq" id="XP_005716976.1">
    <property type="nucleotide sequence ID" value="XM_005716919.1"/>
</dbReference>
<dbReference type="Gene3D" id="3.30.160.60">
    <property type="entry name" value="Classic Zinc Finger"/>
    <property type="match status" value="3"/>
</dbReference>
<keyword evidence="2" id="KW-0479">Metal-binding</keyword>
<keyword evidence="11" id="KW-1185">Reference proteome</keyword>
<accession>R7QF55</accession>
<keyword evidence="6" id="KW-0539">Nucleus</keyword>
<dbReference type="Pfam" id="PF00096">
    <property type="entry name" value="zf-C2H2"/>
    <property type="match status" value="2"/>
</dbReference>
<dbReference type="FunFam" id="3.30.160.60:FF:000446">
    <property type="entry name" value="Zinc finger protein"/>
    <property type="match status" value="1"/>
</dbReference>
<evidence type="ECO:0000313" key="11">
    <source>
        <dbReference type="Proteomes" id="UP000012073"/>
    </source>
</evidence>
<feature type="domain" description="C2H2-type" evidence="9">
    <location>
        <begin position="467"/>
        <end position="495"/>
    </location>
</feature>
<feature type="region of interest" description="Disordered" evidence="8">
    <location>
        <begin position="376"/>
        <end position="465"/>
    </location>
</feature>
<dbReference type="KEGG" id="ccp:CHC_T00005117001"/>
<dbReference type="SMART" id="SM00355">
    <property type="entry name" value="ZnF_C2H2"/>
    <property type="match status" value="4"/>
</dbReference>
<feature type="domain" description="C2H2-type" evidence="9">
    <location>
        <begin position="527"/>
        <end position="555"/>
    </location>
</feature>
<evidence type="ECO:0000313" key="10">
    <source>
        <dbReference type="EMBL" id="CDF37157.1"/>
    </source>
</evidence>
<evidence type="ECO:0000256" key="4">
    <source>
        <dbReference type="ARBA" id="ARBA00022771"/>
    </source>
</evidence>
<dbReference type="InterPro" id="IPR050331">
    <property type="entry name" value="Zinc_finger"/>
</dbReference>
<dbReference type="GeneID" id="17324680"/>
<dbReference type="STRING" id="2769.R7QF55"/>
<dbReference type="PROSITE" id="PS50157">
    <property type="entry name" value="ZINC_FINGER_C2H2_2"/>
    <property type="match status" value="4"/>
</dbReference>